<sequence>MSATVTSTTPLNHAYSDPESAHYYQRKSLGWLTSFNTALDLDGPSTWTGGNLPVQSKVNTFHGYSVTHEKFMWEVRMEPTILEDGALTSYSFPLMR</sequence>
<dbReference type="EMBL" id="JAPQKL010000008">
    <property type="protein sequence ID" value="KAJ5120364.1"/>
    <property type="molecule type" value="Genomic_DNA"/>
</dbReference>
<protein>
    <submittedName>
        <fullName evidence="1">Uncharacterized protein</fullName>
    </submittedName>
</protein>
<organism evidence="1 2">
    <name type="scientific">Penicillium bovifimosum</name>
    <dbReference type="NCBI Taxonomy" id="126998"/>
    <lineage>
        <taxon>Eukaryota</taxon>
        <taxon>Fungi</taxon>
        <taxon>Dikarya</taxon>
        <taxon>Ascomycota</taxon>
        <taxon>Pezizomycotina</taxon>
        <taxon>Eurotiomycetes</taxon>
        <taxon>Eurotiomycetidae</taxon>
        <taxon>Eurotiales</taxon>
        <taxon>Aspergillaceae</taxon>
        <taxon>Penicillium</taxon>
    </lineage>
</organism>
<evidence type="ECO:0000313" key="2">
    <source>
        <dbReference type="Proteomes" id="UP001149079"/>
    </source>
</evidence>
<dbReference type="SUPFAM" id="SSF51197">
    <property type="entry name" value="Clavaminate synthase-like"/>
    <property type="match status" value="1"/>
</dbReference>
<proteinExistence type="predicted"/>
<reference evidence="1" key="1">
    <citation type="submission" date="2022-11" db="EMBL/GenBank/DDBJ databases">
        <authorList>
            <person name="Petersen C."/>
        </authorList>
    </citation>
    <scope>NUCLEOTIDE SEQUENCE</scope>
    <source>
        <strain evidence="1">IBT 22155</strain>
    </source>
</reference>
<keyword evidence="2" id="KW-1185">Reference proteome</keyword>
<accession>A0A9W9GHH8</accession>
<gene>
    <name evidence="1" type="ORF">N7515_009752</name>
</gene>
<dbReference type="Proteomes" id="UP001149079">
    <property type="component" value="Unassembled WGS sequence"/>
</dbReference>
<name>A0A9W9GHH8_9EURO</name>
<dbReference type="GeneID" id="81409666"/>
<dbReference type="AlphaFoldDB" id="A0A9W9GHH8"/>
<reference evidence="1" key="2">
    <citation type="journal article" date="2023" name="IMA Fungus">
        <title>Comparative genomic study of the Penicillium genus elucidates a diverse pangenome and 15 lateral gene transfer events.</title>
        <authorList>
            <person name="Petersen C."/>
            <person name="Sorensen T."/>
            <person name="Nielsen M.R."/>
            <person name="Sondergaard T.E."/>
            <person name="Sorensen J.L."/>
            <person name="Fitzpatrick D.A."/>
            <person name="Frisvad J.C."/>
            <person name="Nielsen K.L."/>
        </authorList>
    </citation>
    <scope>NUCLEOTIDE SEQUENCE</scope>
    <source>
        <strain evidence="1">IBT 22155</strain>
    </source>
</reference>
<evidence type="ECO:0000313" key="1">
    <source>
        <dbReference type="EMBL" id="KAJ5120364.1"/>
    </source>
</evidence>
<comment type="caution">
    <text evidence="1">The sequence shown here is derived from an EMBL/GenBank/DDBJ whole genome shotgun (WGS) entry which is preliminary data.</text>
</comment>
<dbReference type="RefSeq" id="XP_056516868.1">
    <property type="nucleotide sequence ID" value="XM_056670495.1"/>
</dbReference>
<dbReference type="OrthoDB" id="445007at2759"/>